<dbReference type="EMBL" id="AEJB01000246">
    <property type="protein sequence ID" value="ELP67988.1"/>
    <property type="molecule type" value="Genomic_DNA"/>
</dbReference>
<keyword evidence="2" id="KW-1185">Reference proteome</keyword>
<gene>
    <name evidence="1" type="ORF">STRTUCAR8_02392</name>
</gene>
<evidence type="ECO:0000313" key="1">
    <source>
        <dbReference type="EMBL" id="ELP67988.1"/>
    </source>
</evidence>
<reference evidence="1 2" key="1">
    <citation type="journal article" date="2011" name="Plasmid">
        <title>Streptomyces turgidiscabies Car8 contains a modular pathogenicity island that shares virulence genes with other actinobacterial plant pathogens.</title>
        <authorList>
            <person name="Huguet-Tapia J.C."/>
            <person name="Badger J.H."/>
            <person name="Loria R."/>
            <person name="Pettis G.S."/>
        </authorList>
    </citation>
    <scope>NUCLEOTIDE SEQUENCE [LARGE SCALE GENOMIC DNA]</scope>
    <source>
        <strain evidence="1 2">Car8</strain>
    </source>
</reference>
<dbReference type="Proteomes" id="UP000010931">
    <property type="component" value="Unassembled WGS sequence"/>
</dbReference>
<dbReference type="AlphaFoldDB" id="L7F8Q1"/>
<organism evidence="1 2">
    <name type="scientific">Streptomyces turgidiscabies (strain Car8)</name>
    <dbReference type="NCBI Taxonomy" id="698760"/>
    <lineage>
        <taxon>Bacteria</taxon>
        <taxon>Bacillati</taxon>
        <taxon>Actinomycetota</taxon>
        <taxon>Actinomycetes</taxon>
        <taxon>Kitasatosporales</taxon>
        <taxon>Streptomycetaceae</taxon>
        <taxon>Streptomyces</taxon>
    </lineage>
</organism>
<accession>L7F8Q1</accession>
<evidence type="ECO:0000313" key="2">
    <source>
        <dbReference type="Proteomes" id="UP000010931"/>
    </source>
</evidence>
<sequence>MCASSGTADCCTRSVSRGGLCRWGVPHSATRHSAGERRGGWCSVSAMAPLCRQ</sequence>
<protein>
    <submittedName>
        <fullName evidence="1">Uncharacterized protein</fullName>
    </submittedName>
</protein>
<feature type="non-terminal residue" evidence="1">
    <location>
        <position position="53"/>
    </location>
</feature>
<comment type="caution">
    <text evidence="1">The sequence shown here is derived from an EMBL/GenBank/DDBJ whole genome shotgun (WGS) entry which is preliminary data.</text>
</comment>
<name>L7F8Q1_STRT8</name>
<proteinExistence type="predicted"/>